<dbReference type="PROSITE" id="PS50043">
    <property type="entry name" value="HTH_LUXR_2"/>
    <property type="match status" value="1"/>
</dbReference>
<dbReference type="Gene3D" id="1.25.40.10">
    <property type="entry name" value="Tetratricopeptide repeat domain"/>
    <property type="match status" value="1"/>
</dbReference>
<dbReference type="InterPro" id="IPR016032">
    <property type="entry name" value="Sig_transdc_resp-reg_C-effctor"/>
</dbReference>
<dbReference type="EMBL" id="JAVRER010000045">
    <property type="protein sequence ID" value="MDT0418460.1"/>
    <property type="molecule type" value="Genomic_DNA"/>
</dbReference>
<dbReference type="Pfam" id="PF13191">
    <property type="entry name" value="AAA_16"/>
    <property type="match status" value="1"/>
</dbReference>
<dbReference type="Gene3D" id="1.10.10.10">
    <property type="entry name" value="Winged helix-like DNA-binding domain superfamily/Winged helix DNA-binding domain"/>
    <property type="match status" value="1"/>
</dbReference>
<evidence type="ECO:0000256" key="2">
    <source>
        <dbReference type="ARBA" id="ARBA00022840"/>
    </source>
</evidence>
<gene>
    <name evidence="5" type="ORF">RM574_23530</name>
</gene>
<dbReference type="InterPro" id="IPR000792">
    <property type="entry name" value="Tscrpt_reg_LuxR_C"/>
</dbReference>
<dbReference type="Proteomes" id="UP001183607">
    <property type="component" value="Unassembled WGS sequence"/>
</dbReference>
<dbReference type="AlphaFoldDB" id="A0ABD5EB56"/>
<evidence type="ECO:0000256" key="3">
    <source>
        <dbReference type="SAM" id="MobiDB-lite"/>
    </source>
</evidence>
<dbReference type="Pfam" id="PF00196">
    <property type="entry name" value="GerE"/>
    <property type="match status" value="1"/>
</dbReference>
<dbReference type="InterPro" id="IPR036388">
    <property type="entry name" value="WH-like_DNA-bd_sf"/>
</dbReference>
<evidence type="ECO:0000313" key="6">
    <source>
        <dbReference type="Proteomes" id="UP001183607"/>
    </source>
</evidence>
<dbReference type="InterPro" id="IPR041664">
    <property type="entry name" value="AAA_16"/>
</dbReference>
<dbReference type="SUPFAM" id="SSF48452">
    <property type="entry name" value="TPR-like"/>
    <property type="match status" value="1"/>
</dbReference>
<evidence type="ECO:0000259" key="4">
    <source>
        <dbReference type="PROSITE" id="PS50043"/>
    </source>
</evidence>
<reference evidence="6" key="1">
    <citation type="submission" date="2023-07" db="EMBL/GenBank/DDBJ databases">
        <title>30 novel species of actinomycetes from the DSMZ collection.</title>
        <authorList>
            <person name="Nouioui I."/>
        </authorList>
    </citation>
    <scope>NUCLEOTIDE SEQUENCE [LARGE SCALE GENOMIC DNA]</scope>
    <source>
        <strain evidence="6">DSM 41982</strain>
    </source>
</reference>
<dbReference type="SMART" id="SM00421">
    <property type="entry name" value="HTH_LUXR"/>
    <property type="match status" value="1"/>
</dbReference>
<dbReference type="CDD" id="cd06170">
    <property type="entry name" value="LuxR_C_like"/>
    <property type="match status" value="1"/>
</dbReference>
<accession>A0ABD5EB56</accession>
<evidence type="ECO:0000256" key="1">
    <source>
        <dbReference type="ARBA" id="ARBA00022741"/>
    </source>
</evidence>
<feature type="region of interest" description="Disordered" evidence="3">
    <location>
        <begin position="121"/>
        <end position="141"/>
    </location>
</feature>
<dbReference type="PANTHER" id="PTHR16305">
    <property type="entry name" value="TESTICULAR SOLUBLE ADENYLYL CYCLASE"/>
    <property type="match status" value="1"/>
</dbReference>
<keyword evidence="1" id="KW-0547">Nucleotide-binding</keyword>
<dbReference type="SUPFAM" id="SSF46894">
    <property type="entry name" value="C-terminal effector domain of the bipartite response regulators"/>
    <property type="match status" value="1"/>
</dbReference>
<evidence type="ECO:0000313" key="5">
    <source>
        <dbReference type="EMBL" id="MDT0418460.1"/>
    </source>
</evidence>
<proteinExistence type="predicted"/>
<protein>
    <submittedName>
        <fullName evidence="5">AAA family ATPase</fullName>
    </submittedName>
</protein>
<dbReference type="PANTHER" id="PTHR16305:SF35">
    <property type="entry name" value="TRANSCRIPTIONAL ACTIVATOR DOMAIN"/>
    <property type="match status" value="1"/>
</dbReference>
<feature type="domain" description="HTH luxR-type" evidence="4">
    <location>
        <begin position="924"/>
        <end position="989"/>
    </location>
</feature>
<keyword evidence="2" id="KW-0067">ATP-binding</keyword>
<dbReference type="InterPro" id="IPR027417">
    <property type="entry name" value="P-loop_NTPase"/>
</dbReference>
<dbReference type="InterPro" id="IPR011990">
    <property type="entry name" value="TPR-like_helical_dom_sf"/>
</dbReference>
<dbReference type="RefSeq" id="WP_311677485.1">
    <property type="nucleotide sequence ID" value="NZ_JAVRER010000045.1"/>
</dbReference>
<sequence>MLGRVQNQSLSPVFVGRDAESGVLAAALGEVSTPAADGPRALVLAGEAGVGKTRLVEEFGREARRAGALVAVGGCVELGGDGLPFAPFATALRTLRAAQPEEFARAGADMGADLARLLPETAGPHAGTADAPGPSGVPHSAEDSARLFGHVTRLLEELSAARPLVLVLEDLHWADASTRHLYAHLLRTLRAGRLLLLATYRSDDLHRRHPLRPLLAELDRLRAVHRIDLARLGHADVRRQLAGILGAEPEAALVDEIYARSEGNAFFVEELAVSLRAGHRPGLSENLRELLLVRVEALPPDAGRVLRLVAEGGSAVEHPLLAAVSGMAEDALLDALRAATGAHLLSPTPEGDGYRFRHSLVREAVGEDLLPGERSALNRRYAETVEAAPHLVRAEERDARLAGYWYAAREPAKALPAALRAAASARDRHAYAEQLHHLDRALELREQVPEPAPGTPVPLDLLAEAATAGRMSGEARRAYTLVGRALRLLEQEPDPLRTAWFLTRRSRLATALGRGDGGAELRRAEELVRGLPPSDVHAEVLAHLAGWEMVNKPGPDSLVSAERAVAYARMVGAVDTELSAHVTRGVLRVAAGDIDGGLAELYETRERALALAPPDHLARAVANLPSVLEGIGRSADAARVAAEGAGICARHGLVGSAAFTWSNAAESLLSLGRHTDAEEALRRADQPGAGADVRAFTALTRGGLALRTGDTAAAREAYDTLRALAGPDGHAPQRRLPLLALGIGLATEARDAAAGRALLDEALSTPFSPNVHRYAWPLLVAAARLEATTRGLPAADAGREAVLDRIRAAARPVPTPVPVWHGYAELLRAELLRARGAATVADWEGTYEALRDLDRPHETLYVALRLAETLLAAGERERAAHVLAPVRETAGRFGYAPLAREAAELARRGRLLPAAEPPARPALAPAQTLGLTARESEVLRLVAAGHSNRRIAETLYISPKTASVHVSRIIAKLGVTGRGEAAAVAHRLRLFPEREEV</sequence>
<organism evidence="5 6">
    <name type="scientific">Streptomyces evansiae</name>
    <dbReference type="NCBI Taxonomy" id="3075535"/>
    <lineage>
        <taxon>Bacteria</taxon>
        <taxon>Bacillati</taxon>
        <taxon>Actinomycetota</taxon>
        <taxon>Actinomycetes</taxon>
        <taxon>Kitasatosporales</taxon>
        <taxon>Streptomycetaceae</taxon>
        <taxon>Streptomyces</taxon>
    </lineage>
</organism>
<dbReference type="SUPFAM" id="SSF52540">
    <property type="entry name" value="P-loop containing nucleoside triphosphate hydrolases"/>
    <property type="match status" value="1"/>
</dbReference>
<comment type="caution">
    <text evidence="5">The sequence shown here is derived from an EMBL/GenBank/DDBJ whole genome shotgun (WGS) entry which is preliminary data.</text>
</comment>
<name>A0ABD5EB56_9ACTN</name>
<dbReference type="GO" id="GO:0005524">
    <property type="term" value="F:ATP binding"/>
    <property type="evidence" value="ECO:0007669"/>
    <property type="project" value="UniProtKB-KW"/>
</dbReference>
<dbReference type="PRINTS" id="PR00038">
    <property type="entry name" value="HTHLUXR"/>
</dbReference>